<feature type="compositionally biased region" description="Basic and acidic residues" evidence="1">
    <location>
        <begin position="60"/>
        <end position="87"/>
    </location>
</feature>
<dbReference type="InterPro" id="IPR056003">
    <property type="entry name" value="CT398_CC_hairpin"/>
</dbReference>
<reference evidence="5" key="1">
    <citation type="submission" date="2016-08" db="EMBL/GenBank/DDBJ databases">
        <authorList>
            <person name="Tokovenko B."/>
            <person name="Kalinowski J."/>
        </authorList>
    </citation>
    <scope>NUCLEOTIDE SEQUENCE [LARGE SCALE GENOMIC DNA]</scope>
    <source>
        <strain evidence="5">UTMC102</strain>
    </source>
</reference>
<dbReference type="InterPro" id="IPR003743">
    <property type="entry name" value="Zf-RING_7"/>
</dbReference>
<dbReference type="InterPro" id="IPR052376">
    <property type="entry name" value="Oxidative_Scav/Glycosyltrans"/>
</dbReference>
<evidence type="ECO:0000259" key="2">
    <source>
        <dbReference type="Pfam" id="PF02591"/>
    </source>
</evidence>
<accession>A0A1V3C119</accession>
<dbReference type="STRING" id="501010.NOSIN_12315"/>
<evidence type="ECO:0000256" key="1">
    <source>
        <dbReference type="SAM" id="MobiDB-lite"/>
    </source>
</evidence>
<protein>
    <submittedName>
        <fullName evidence="4">Uncharacterized protein</fullName>
    </submittedName>
</protein>
<dbReference type="OrthoDB" id="9784388at2"/>
<comment type="caution">
    <text evidence="4">The sequence shown here is derived from an EMBL/GenBank/DDBJ whole genome shotgun (WGS) entry which is preliminary data.</text>
</comment>
<gene>
    <name evidence="4" type="ORF">NOSIN_12315</name>
</gene>
<feature type="region of interest" description="Disordered" evidence="1">
    <location>
        <begin position="55"/>
        <end position="87"/>
    </location>
</feature>
<feature type="domain" description="C4-type zinc ribbon" evidence="2">
    <location>
        <begin position="205"/>
        <end position="239"/>
    </location>
</feature>
<dbReference type="Gene3D" id="1.10.287.1490">
    <property type="match status" value="1"/>
</dbReference>
<evidence type="ECO:0000313" key="4">
    <source>
        <dbReference type="EMBL" id="OOC54494.1"/>
    </source>
</evidence>
<dbReference type="PANTHER" id="PTHR39082:SF1">
    <property type="entry name" value="SCAVENGER RECEPTOR CLASS A MEMBER 3"/>
    <property type="match status" value="1"/>
</dbReference>
<dbReference type="Proteomes" id="UP000189004">
    <property type="component" value="Unassembled WGS sequence"/>
</dbReference>
<sequence length="253" mass="28383">MKAEPAAQARLLDLQELDTELHRLDHRARHLPEVAEANRLKERVDQIDGELVSAQTGVSDVERQQRKAESDVDQVRTRSDRDTKRLESGQITSAKELQNLQSEIASLGRRQAELEEVVLEVMERAEELNAEVARLTAERERTVAEYTETVARRDTAAAGIQWDRARVVENRARVAEEVPDDLLALYDKLRAQYDGVAAAPLRYGRCGGCKLALSTVELNEIKATPADEIVRCDDCRRILVRTEESGLGSQDGQ</sequence>
<dbReference type="EMBL" id="MCOK01000001">
    <property type="protein sequence ID" value="OOC54494.1"/>
    <property type="molecule type" value="Genomic_DNA"/>
</dbReference>
<name>A0A1V3C119_9ACTN</name>
<proteinExistence type="predicted"/>
<organism evidence="4 5">
    <name type="scientific">Nocardiopsis sinuspersici</name>
    <dbReference type="NCBI Taxonomy" id="501010"/>
    <lineage>
        <taxon>Bacteria</taxon>
        <taxon>Bacillati</taxon>
        <taxon>Actinomycetota</taxon>
        <taxon>Actinomycetes</taxon>
        <taxon>Streptosporangiales</taxon>
        <taxon>Nocardiopsidaceae</taxon>
        <taxon>Nocardiopsis</taxon>
    </lineage>
</organism>
<evidence type="ECO:0000313" key="5">
    <source>
        <dbReference type="Proteomes" id="UP000189004"/>
    </source>
</evidence>
<dbReference type="PANTHER" id="PTHR39082">
    <property type="entry name" value="PHOSPHOLIPASE C-BETA-2-RELATED"/>
    <property type="match status" value="1"/>
</dbReference>
<keyword evidence="5" id="KW-1185">Reference proteome</keyword>
<feature type="domain" description="CT398-like coiled coil hairpin" evidence="3">
    <location>
        <begin position="14"/>
        <end position="193"/>
    </location>
</feature>
<dbReference type="Pfam" id="PF24481">
    <property type="entry name" value="CT398_CC"/>
    <property type="match status" value="1"/>
</dbReference>
<dbReference type="AlphaFoldDB" id="A0A1V3C119"/>
<dbReference type="RefSeq" id="WP_077690898.1">
    <property type="nucleotide sequence ID" value="NZ_MCOK01000001.1"/>
</dbReference>
<dbReference type="Pfam" id="PF02591">
    <property type="entry name" value="Zn_ribbon_9"/>
    <property type="match status" value="1"/>
</dbReference>
<evidence type="ECO:0000259" key="3">
    <source>
        <dbReference type="Pfam" id="PF24481"/>
    </source>
</evidence>